<feature type="domain" description="Tripartite ATP-independent periplasmic transporters DctQ component" evidence="10">
    <location>
        <begin position="25"/>
        <end position="171"/>
    </location>
</feature>
<organism evidence="11 12">
    <name type="scientific">Zobellella endophytica</name>
    <dbReference type="NCBI Taxonomy" id="2116700"/>
    <lineage>
        <taxon>Bacteria</taxon>
        <taxon>Pseudomonadati</taxon>
        <taxon>Pseudomonadota</taxon>
        <taxon>Gammaproteobacteria</taxon>
        <taxon>Aeromonadales</taxon>
        <taxon>Aeromonadaceae</taxon>
        <taxon>Zobellella</taxon>
    </lineage>
</organism>
<dbReference type="InterPro" id="IPR055348">
    <property type="entry name" value="DctQ"/>
</dbReference>
<accession>A0A2P7R842</accession>
<keyword evidence="12" id="KW-1185">Reference proteome</keyword>
<keyword evidence="3" id="KW-1003">Cell membrane</keyword>
<evidence type="ECO:0000256" key="1">
    <source>
        <dbReference type="ARBA" id="ARBA00004429"/>
    </source>
</evidence>
<evidence type="ECO:0000256" key="6">
    <source>
        <dbReference type="ARBA" id="ARBA00022989"/>
    </source>
</evidence>
<keyword evidence="4 9" id="KW-0997">Cell inner membrane</keyword>
<evidence type="ECO:0000313" key="12">
    <source>
        <dbReference type="Proteomes" id="UP000240243"/>
    </source>
</evidence>
<comment type="caution">
    <text evidence="9">Lacks conserved residue(s) required for the propagation of feature annotation.</text>
</comment>
<evidence type="ECO:0000256" key="2">
    <source>
        <dbReference type="ARBA" id="ARBA00022448"/>
    </source>
</evidence>
<reference evidence="11 12" key="1">
    <citation type="submission" date="2018-03" db="EMBL/GenBank/DDBJ databases">
        <title>The draft genome of Zobellella sp. 59N8.</title>
        <authorList>
            <person name="Liu L."/>
            <person name="Li L."/>
            <person name="Zhang X."/>
            <person name="Liang L."/>
            <person name="Wang T."/>
        </authorList>
    </citation>
    <scope>NUCLEOTIDE SEQUENCE [LARGE SCALE GENOMIC DNA]</scope>
    <source>
        <strain evidence="11 12">59N8</strain>
    </source>
</reference>
<dbReference type="GO" id="GO:0015740">
    <property type="term" value="P:C4-dicarboxylate transport"/>
    <property type="evidence" value="ECO:0007669"/>
    <property type="project" value="TreeGrafter"/>
</dbReference>
<feature type="transmembrane region" description="Helical" evidence="9">
    <location>
        <begin position="146"/>
        <end position="168"/>
    </location>
</feature>
<dbReference type="PANTHER" id="PTHR35011:SF2">
    <property type="entry name" value="2,3-DIKETO-L-GULONATE TRAP TRANSPORTER SMALL PERMEASE PROTEIN YIAM"/>
    <property type="match status" value="1"/>
</dbReference>
<comment type="subcellular location">
    <subcellularLocation>
        <location evidence="1 9">Cell inner membrane</location>
        <topology evidence="1 9">Multi-pass membrane protein</topology>
    </subcellularLocation>
</comment>
<proteinExistence type="inferred from homology"/>
<dbReference type="RefSeq" id="WP_106729019.1">
    <property type="nucleotide sequence ID" value="NZ_PXYG01000002.1"/>
</dbReference>
<evidence type="ECO:0000256" key="3">
    <source>
        <dbReference type="ARBA" id="ARBA00022475"/>
    </source>
</evidence>
<dbReference type="AlphaFoldDB" id="A0A2P7R842"/>
<evidence type="ECO:0000259" key="10">
    <source>
        <dbReference type="Pfam" id="PF04290"/>
    </source>
</evidence>
<evidence type="ECO:0000256" key="5">
    <source>
        <dbReference type="ARBA" id="ARBA00022692"/>
    </source>
</evidence>
<keyword evidence="5 9" id="KW-0812">Transmembrane</keyword>
<evidence type="ECO:0000256" key="4">
    <source>
        <dbReference type="ARBA" id="ARBA00022519"/>
    </source>
</evidence>
<protein>
    <recommendedName>
        <fullName evidence="9">TRAP transporter small permease protein</fullName>
    </recommendedName>
</protein>
<comment type="subunit">
    <text evidence="9">The complex comprises the extracytoplasmic solute receptor protein and the two transmembrane proteins.</text>
</comment>
<dbReference type="Pfam" id="PF04290">
    <property type="entry name" value="DctQ"/>
    <property type="match status" value="1"/>
</dbReference>
<gene>
    <name evidence="11" type="ORF">C7H85_07130</name>
</gene>
<comment type="similarity">
    <text evidence="8 9">Belongs to the TRAP transporter small permease family.</text>
</comment>
<dbReference type="InterPro" id="IPR007387">
    <property type="entry name" value="TRAP_DctQ"/>
</dbReference>
<feature type="transmembrane region" description="Helical" evidence="9">
    <location>
        <begin position="48"/>
        <end position="65"/>
    </location>
</feature>
<comment type="function">
    <text evidence="9">Part of the tripartite ATP-independent periplasmic (TRAP) transport system.</text>
</comment>
<dbReference type="EMBL" id="PXYG01000002">
    <property type="protein sequence ID" value="PSJ46404.1"/>
    <property type="molecule type" value="Genomic_DNA"/>
</dbReference>
<keyword evidence="7 9" id="KW-0472">Membrane</keyword>
<sequence length="183" mass="20596">MLKRISDRVASAEMTVAALLAGAVTLLVLLNIVTRAMGQAIYWVDELAIYCMVWMTFISTSAVLKKRRGVSVTILTDLLPVALRRWLTVFSDVMILGFALILFVLCWRWYSPLALMQAGFDFQAFQSETFNFMYSENTNTLGIKKFWVWLVLPVFSLSLGIHALLNLLDSLSGSQQKMTGEPT</sequence>
<dbReference type="PANTHER" id="PTHR35011">
    <property type="entry name" value="2,3-DIKETO-L-GULONATE TRAP TRANSPORTER SMALL PERMEASE PROTEIN YIAM"/>
    <property type="match status" value="1"/>
</dbReference>
<dbReference type="GO" id="GO:0022857">
    <property type="term" value="F:transmembrane transporter activity"/>
    <property type="evidence" value="ECO:0007669"/>
    <property type="project" value="UniProtKB-UniRule"/>
</dbReference>
<dbReference type="OrthoDB" id="4964541at2"/>
<dbReference type="GO" id="GO:0005886">
    <property type="term" value="C:plasma membrane"/>
    <property type="evidence" value="ECO:0007669"/>
    <property type="project" value="UniProtKB-SubCell"/>
</dbReference>
<dbReference type="Proteomes" id="UP000240243">
    <property type="component" value="Unassembled WGS sequence"/>
</dbReference>
<keyword evidence="2 9" id="KW-0813">Transport</keyword>
<keyword evidence="6 9" id="KW-1133">Transmembrane helix</keyword>
<evidence type="ECO:0000313" key="11">
    <source>
        <dbReference type="EMBL" id="PSJ46404.1"/>
    </source>
</evidence>
<evidence type="ECO:0000256" key="8">
    <source>
        <dbReference type="ARBA" id="ARBA00038436"/>
    </source>
</evidence>
<evidence type="ECO:0000256" key="9">
    <source>
        <dbReference type="RuleBase" id="RU369079"/>
    </source>
</evidence>
<comment type="caution">
    <text evidence="11">The sequence shown here is derived from an EMBL/GenBank/DDBJ whole genome shotgun (WGS) entry which is preliminary data.</text>
</comment>
<evidence type="ECO:0000256" key="7">
    <source>
        <dbReference type="ARBA" id="ARBA00023136"/>
    </source>
</evidence>
<feature type="transmembrane region" description="Helical" evidence="9">
    <location>
        <begin position="86"/>
        <end position="110"/>
    </location>
</feature>
<name>A0A2P7R842_9GAMM</name>